<comment type="catalytic activity">
    <reaction evidence="3">
        <text>glucuronate acceptor + UDP-alpha-D-glucuronate = acceptor beta-D-glucuronoside + UDP + H(+)</text>
        <dbReference type="Rhea" id="RHEA:21032"/>
        <dbReference type="ChEBI" id="CHEBI:15378"/>
        <dbReference type="ChEBI" id="CHEBI:58052"/>
        <dbReference type="ChEBI" id="CHEBI:58223"/>
        <dbReference type="ChEBI" id="CHEBI:132367"/>
        <dbReference type="ChEBI" id="CHEBI:132368"/>
        <dbReference type="EC" id="2.4.1.17"/>
    </reaction>
</comment>
<evidence type="ECO:0000256" key="2">
    <source>
        <dbReference type="RuleBase" id="RU003718"/>
    </source>
</evidence>
<evidence type="ECO:0000256" key="3">
    <source>
        <dbReference type="RuleBase" id="RU362059"/>
    </source>
</evidence>
<sequence length="467" mass="50956">MTPRRNILLLNFAHYGHIIPLLELGKKLSQHHDVDFLVSSVRVPEIAFRGLLPADTLTTGSLNVIGLADGLTLEMCNEIGDGAEVSFVQRIEIIVNAYRQFLPSHTPAVVIADHFLYGAAEITHSHGIPFYFFHTASTKSALEVLDFNGPTGREFEDAMYPSMKAATVYTVGIIVNSTRELDLEAARKLQSNPLLRGKDLKLVGPVFSATEKPNEEADFRAWLDSQAQQSVVYVSFGSLVCPSANQLHEIGLALLSLGRPFIFSLPEAHRRHLPRELHDGADGRRDGADRRRDGADRRRDGADGRRDGAAGDRKNFLIPGWAPQRLILGHPSVAVFVSHCGWNSTTEAMFGGVPVVGWPVFGDQFDNSEWFREHGIGETVQGTGWPCEKVLLAAEIADKIRKVADCRDYSSGGSYKENALKWNRILRDAIGPTGSASNDLAELSAFPSAAVPCVAVPSAAVPEGNLT</sequence>
<dbReference type="SUPFAM" id="SSF53756">
    <property type="entry name" value="UDP-Glycosyltransferase/glycogen phosphorylase"/>
    <property type="match status" value="1"/>
</dbReference>
<organism evidence="5 6">
    <name type="scientific">Hypsibius exemplaris</name>
    <name type="common">Freshwater tardigrade</name>
    <dbReference type="NCBI Taxonomy" id="2072580"/>
    <lineage>
        <taxon>Eukaryota</taxon>
        <taxon>Metazoa</taxon>
        <taxon>Ecdysozoa</taxon>
        <taxon>Tardigrada</taxon>
        <taxon>Eutardigrada</taxon>
        <taxon>Parachela</taxon>
        <taxon>Hypsibioidea</taxon>
        <taxon>Hypsibiidae</taxon>
        <taxon>Hypsibius</taxon>
    </lineage>
</organism>
<dbReference type="InterPro" id="IPR050481">
    <property type="entry name" value="UDP-glycosyltransf_plant"/>
</dbReference>
<dbReference type="CDD" id="cd03784">
    <property type="entry name" value="GT1_Gtf-like"/>
    <property type="match status" value="1"/>
</dbReference>
<keyword evidence="2" id="KW-0328">Glycosyltransferase</keyword>
<comment type="caution">
    <text evidence="5">The sequence shown here is derived from an EMBL/GenBank/DDBJ whole genome shotgun (WGS) entry which is preliminary data.</text>
</comment>
<dbReference type="PANTHER" id="PTHR48049:SF132">
    <property type="entry name" value="GLYCOSYLTRANSFERASE"/>
    <property type="match status" value="1"/>
</dbReference>
<comment type="subcellular location">
    <subcellularLocation>
        <location evidence="3">Membrane</location>
        <topology evidence="3">Single-pass membrane protein</topology>
    </subcellularLocation>
</comment>
<keyword evidence="1 2" id="KW-0808">Transferase</keyword>
<dbReference type="InterPro" id="IPR002213">
    <property type="entry name" value="UDP_glucos_trans"/>
</dbReference>
<keyword evidence="6" id="KW-1185">Reference proteome</keyword>
<dbReference type="AlphaFoldDB" id="A0A1W0XAT2"/>
<dbReference type="GO" id="GO:0016020">
    <property type="term" value="C:membrane"/>
    <property type="evidence" value="ECO:0007669"/>
    <property type="project" value="UniProtKB-SubCell"/>
</dbReference>
<name>A0A1W0XAT2_HYPEX</name>
<evidence type="ECO:0000256" key="4">
    <source>
        <dbReference type="SAM" id="MobiDB-lite"/>
    </source>
</evidence>
<evidence type="ECO:0000313" key="5">
    <source>
        <dbReference type="EMBL" id="OQV24498.1"/>
    </source>
</evidence>
<dbReference type="InterPro" id="IPR035595">
    <property type="entry name" value="UDP_glycos_trans_CS"/>
</dbReference>
<accession>A0A1W0XAT2</accession>
<dbReference type="OrthoDB" id="5835829at2759"/>
<dbReference type="GO" id="GO:0015020">
    <property type="term" value="F:glucuronosyltransferase activity"/>
    <property type="evidence" value="ECO:0007669"/>
    <property type="project" value="UniProtKB-EC"/>
</dbReference>
<feature type="region of interest" description="Disordered" evidence="4">
    <location>
        <begin position="274"/>
        <end position="311"/>
    </location>
</feature>
<comment type="similarity">
    <text evidence="2">Belongs to the UDP-glycosyltransferase family.</text>
</comment>
<dbReference type="PANTHER" id="PTHR48049">
    <property type="entry name" value="GLYCOSYLTRANSFERASE"/>
    <property type="match status" value="1"/>
</dbReference>
<evidence type="ECO:0000313" key="6">
    <source>
        <dbReference type="Proteomes" id="UP000192578"/>
    </source>
</evidence>
<dbReference type="EC" id="2.4.1.17" evidence="3"/>
<dbReference type="Pfam" id="PF00201">
    <property type="entry name" value="UDPGT"/>
    <property type="match status" value="1"/>
</dbReference>
<reference evidence="6" key="1">
    <citation type="submission" date="2017-01" db="EMBL/GenBank/DDBJ databases">
        <title>Comparative genomics of anhydrobiosis in the tardigrade Hypsibius dujardini.</title>
        <authorList>
            <person name="Yoshida Y."/>
            <person name="Koutsovoulos G."/>
            <person name="Laetsch D."/>
            <person name="Stevens L."/>
            <person name="Kumar S."/>
            <person name="Horikawa D."/>
            <person name="Ishino K."/>
            <person name="Komine S."/>
            <person name="Tomita M."/>
            <person name="Blaxter M."/>
            <person name="Arakawa K."/>
        </authorList>
    </citation>
    <scope>NUCLEOTIDE SEQUENCE [LARGE SCALE GENOMIC DNA]</scope>
    <source>
        <strain evidence="6">Z151</strain>
    </source>
</reference>
<dbReference type="Gene3D" id="3.40.50.2000">
    <property type="entry name" value="Glycogen Phosphorylase B"/>
    <property type="match status" value="2"/>
</dbReference>
<evidence type="ECO:0000256" key="1">
    <source>
        <dbReference type="ARBA" id="ARBA00022679"/>
    </source>
</evidence>
<dbReference type="EMBL" id="MTYJ01000006">
    <property type="protein sequence ID" value="OQV24498.1"/>
    <property type="molecule type" value="Genomic_DNA"/>
</dbReference>
<dbReference type="Proteomes" id="UP000192578">
    <property type="component" value="Unassembled WGS sequence"/>
</dbReference>
<dbReference type="PROSITE" id="PS00375">
    <property type="entry name" value="UDPGT"/>
    <property type="match status" value="1"/>
</dbReference>
<protein>
    <recommendedName>
        <fullName evidence="3">UDP-glucuronosyltransferase</fullName>
        <ecNumber evidence="3">2.4.1.17</ecNumber>
    </recommendedName>
</protein>
<gene>
    <name evidence="5" type="ORF">BV898_01560</name>
</gene>
<dbReference type="GO" id="GO:0035251">
    <property type="term" value="F:UDP-glucosyltransferase activity"/>
    <property type="evidence" value="ECO:0007669"/>
    <property type="project" value="InterPro"/>
</dbReference>
<proteinExistence type="inferred from homology"/>